<keyword evidence="1" id="KW-0812">Transmembrane</keyword>
<dbReference type="RefSeq" id="WP_268924064.1">
    <property type="nucleotide sequence ID" value="NZ_JAPTGB010000002.1"/>
</dbReference>
<evidence type="ECO:0000313" key="4">
    <source>
        <dbReference type="Proteomes" id="UP001141422"/>
    </source>
</evidence>
<evidence type="ECO:0000256" key="1">
    <source>
        <dbReference type="SAM" id="Phobius"/>
    </source>
</evidence>
<feature type="domain" description="Archaeal Type IV pilin N-terminal" evidence="2">
    <location>
        <begin position="21"/>
        <end position="103"/>
    </location>
</feature>
<dbReference type="EMBL" id="JAPTGB010000002">
    <property type="protein sequence ID" value="MCZ0859845.1"/>
    <property type="molecule type" value="Genomic_DNA"/>
</dbReference>
<gene>
    <name evidence="3" type="ORF">O0S10_01220</name>
</gene>
<organism evidence="3 4">
    <name type="scientific">Methanocorpusculum petauri</name>
    <dbReference type="NCBI Taxonomy" id="3002863"/>
    <lineage>
        <taxon>Archaea</taxon>
        <taxon>Methanobacteriati</taxon>
        <taxon>Methanobacteriota</taxon>
        <taxon>Stenosarchaea group</taxon>
        <taxon>Methanomicrobia</taxon>
        <taxon>Methanomicrobiales</taxon>
        <taxon>Methanocorpusculaceae</taxon>
        <taxon>Methanocorpusculum</taxon>
    </lineage>
</organism>
<proteinExistence type="predicted"/>
<name>A0ABT4IF85_9EURY</name>
<keyword evidence="4" id="KW-1185">Reference proteome</keyword>
<keyword evidence="1" id="KW-0472">Membrane</keyword>
<reference evidence="3" key="1">
    <citation type="submission" date="2022-12" db="EMBL/GenBank/DDBJ databases">
        <title>Isolation and characterisation of novel Methanocorpusculum spp. from native Australian herbivores indicates the genus is ancestrally host-associated.</title>
        <authorList>
            <person name="Volmer J.G."/>
            <person name="Soo R.M."/>
            <person name="Evans P.N."/>
            <person name="Hoedt E.C."/>
            <person name="Astorga Alsina A.L."/>
            <person name="Woodcroft B.J."/>
            <person name="Tyson G.W."/>
            <person name="Hugenholtz P."/>
            <person name="Morrison M."/>
        </authorList>
    </citation>
    <scope>NUCLEOTIDE SEQUENCE</scope>
    <source>
        <strain evidence="3">MG</strain>
    </source>
</reference>
<keyword evidence="1" id="KW-1133">Transmembrane helix</keyword>
<dbReference type="InterPro" id="IPR012859">
    <property type="entry name" value="Pilin_N_archaeal"/>
</dbReference>
<comment type="caution">
    <text evidence="3">The sequence shown here is derived from an EMBL/GenBank/DDBJ whole genome shotgun (WGS) entry which is preliminary data.</text>
</comment>
<evidence type="ECO:0000259" key="2">
    <source>
        <dbReference type="Pfam" id="PF07790"/>
    </source>
</evidence>
<dbReference type="Proteomes" id="UP001141422">
    <property type="component" value="Unassembled WGS sequence"/>
</dbReference>
<accession>A0ABT4IF85</accession>
<evidence type="ECO:0000313" key="3">
    <source>
        <dbReference type="EMBL" id="MCZ0859845.1"/>
    </source>
</evidence>
<sequence length="250" mass="26966">MRKLVSKRKLPSSFFREKEAGVSPVVGVMLMLIVAIIIAAIVAGFSNGLASSVSPAPSAGFDYTIHAGLAEYNTRTQNPPVMVEITSCTGELSSNDLQIVTSYTVPDTYNGVILGNSGKVITHTIDGQLEKYGMSLIGDSVNPNWPSEMVWSSHDDPFIPRTHLYTTDIVPVSGNGVTLGEGMNDYRFFGGKAPIASGTVWWFKNIDQFLGFDVSDRTSYGFGDGSVVHITVIHAPTGTILSDKEVRAVW</sequence>
<protein>
    <submittedName>
        <fullName evidence="3">Type IV pilin</fullName>
    </submittedName>
</protein>
<dbReference type="Pfam" id="PF07790">
    <property type="entry name" value="Pilin_N"/>
    <property type="match status" value="1"/>
</dbReference>
<feature type="transmembrane region" description="Helical" evidence="1">
    <location>
        <begin position="21"/>
        <end position="45"/>
    </location>
</feature>